<dbReference type="GO" id="GO:0016020">
    <property type="term" value="C:membrane"/>
    <property type="evidence" value="ECO:0007669"/>
    <property type="project" value="TreeGrafter"/>
</dbReference>
<sequence length="250" mass="27973">MEYPIIILHGWGATVKSYGRLKPLLEQGGNSVFVFDLPGFGKEALPPRAWSVGDYADWVENKIREELDSRSRGNDNGSKFILYGHSFGGRIAIKIAARRPEGLRGLILCDTAGVTPRPKTKIAIFSFLSKIGNVTFSLPSLKFLRPLARKFVYWLSGERDYHYLQGDVMRETFRAVVSEDLSSFLPKIHTPTMVVWGEKDRMTPLGDAYAINRGIAGSKLEILGKIGHNPHLETPEKLAAIVDKFIKELD</sequence>
<protein>
    <recommendedName>
        <fullName evidence="1">AB hydrolase-1 domain-containing protein</fullName>
    </recommendedName>
</protein>
<name>A0A2H0WVX9_9BACT</name>
<dbReference type="PRINTS" id="PR00111">
    <property type="entry name" value="ABHYDROLASE"/>
</dbReference>
<accession>A0A2H0WVX9</accession>
<dbReference type="EMBL" id="PEZF01000062">
    <property type="protein sequence ID" value="PIS16823.1"/>
    <property type="molecule type" value="Genomic_DNA"/>
</dbReference>
<dbReference type="InterPro" id="IPR029058">
    <property type="entry name" value="AB_hydrolase_fold"/>
</dbReference>
<dbReference type="InterPro" id="IPR000073">
    <property type="entry name" value="AB_hydrolase_1"/>
</dbReference>
<gene>
    <name evidence="2" type="ORF">COT61_01890</name>
</gene>
<dbReference type="Pfam" id="PF12697">
    <property type="entry name" value="Abhydrolase_6"/>
    <property type="match status" value="1"/>
</dbReference>
<proteinExistence type="predicted"/>
<reference evidence="3" key="1">
    <citation type="submission" date="2017-09" db="EMBL/GenBank/DDBJ databases">
        <title>Depth-based differentiation of microbial function through sediment-hosted aquifers and enrichment of novel symbionts in the deep terrestrial subsurface.</title>
        <authorList>
            <person name="Probst A.J."/>
            <person name="Ladd B."/>
            <person name="Jarett J.K."/>
            <person name="Geller-Mcgrath D.E."/>
            <person name="Sieber C.M.K."/>
            <person name="Emerson J.B."/>
            <person name="Anantharaman K."/>
            <person name="Thomas B.C."/>
            <person name="Malmstrom R."/>
            <person name="Stieglmeier M."/>
            <person name="Klingl A."/>
            <person name="Woyke T."/>
            <person name="Ryan C.M."/>
            <person name="Banfield J.F."/>
        </authorList>
    </citation>
    <scope>NUCLEOTIDE SEQUENCE [LARGE SCALE GENOMIC DNA]</scope>
</reference>
<dbReference type="Proteomes" id="UP000229080">
    <property type="component" value="Unassembled WGS sequence"/>
</dbReference>
<feature type="domain" description="AB hydrolase-1" evidence="1">
    <location>
        <begin position="5"/>
        <end position="240"/>
    </location>
</feature>
<dbReference type="PANTHER" id="PTHR43798:SF33">
    <property type="entry name" value="HYDROLASE, PUTATIVE (AFU_ORTHOLOGUE AFUA_2G14860)-RELATED"/>
    <property type="match status" value="1"/>
</dbReference>
<dbReference type="SUPFAM" id="SSF53474">
    <property type="entry name" value="alpha/beta-Hydrolases"/>
    <property type="match status" value="1"/>
</dbReference>
<dbReference type="PANTHER" id="PTHR43798">
    <property type="entry name" value="MONOACYLGLYCEROL LIPASE"/>
    <property type="match status" value="1"/>
</dbReference>
<evidence type="ECO:0000313" key="3">
    <source>
        <dbReference type="Proteomes" id="UP000229080"/>
    </source>
</evidence>
<organism evidence="2 3">
    <name type="scientific">Candidatus Portnoybacteria bacterium CG09_land_8_20_14_0_10_44_13</name>
    <dbReference type="NCBI Taxonomy" id="1974811"/>
    <lineage>
        <taxon>Bacteria</taxon>
        <taxon>Candidatus Portnoyibacteriota</taxon>
    </lineage>
</organism>
<comment type="caution">
    <text evidence="2">The sequence shown here is derived from an EMBL/GenBank/DDBJ whole genome shotgun (WGS) entry which is preliminary data.</text>
</comment>
<evidence type="ECO:0000259" key="1">
    <source>
        <dbReference type="Pfam" id="PF12697"/>
    </source>
</evidence>
<evidence type="ECO:0000313" key="2">
    <source>
        <dbReference type="EMBL" id="PIS16823.1"/>
    </source>
</evidence>
<dbReference type="InterPro" id="IPR050266">
    <property type="entry name" value="AB_hydrolase_sf"/>
</dbReference>
<dbReference type="Gene3D" id="3.40.50.1820">
    <property type="entry name" value="alpha/beta hydrolase"/>
    <property type="match status" value="1"/>
</dbReference>
<dbReference type="AlphaFoldDB" id="A0A2H0WVX9"/>